<dbReference type="SUPFAM" id="SSF48371">
    <property type="entry name" value="ARM repeat"/>
    <property type="match status" value="1"/>
</dbReference>
<dbReference type="PANTHER" id="PTHR11199:SF0">
    <property type="entry name" value="LD34181P-RELATED"/>
    <property type="match status" value="1"/>
</dbReference>
<feature type="compositionally biased region" description="Polar residues" evidence="1">
    <location>
        <begin position="1045"/>
        <end position="1066"/>
    </location>
</feature>
<dbReference type="GO" id="GO:0007062">
    <property type="term" value="P:sister chromatid cohesion"/>
    <property type="evidence" value="ECO:0007669"/>
    <property type="project" value="UniProtKB-ARBA"/>
</dbReference>
<dbReference type="Gene3D" id="1.25.10.10">
    <property type="entry name" value="Leucine-rich Repeat Variant"/>
    <property type="match status" value="1"/>
</dbReference>
<dbReference type="PROSITE" id="PS51425">
    <property type="entry name" value="SCD"/>
    <property type="match status" value="1"/>
</dbReference>
<accession>G0UWH7</accession>
<feature type="region of interest" description="Disordered" evidence="1">
    <location>
        <begin position="1"/>
        <end position="34"/>
    </location>
</feature>
<dbReference type="Pfam" id="PF08514">
    <property type="entry name" value="STAG"/>
    <property type="match status" value="1"/>
</dbReference>
<feature type="region of interest" description="Disordered" evidence="1">
    <location>
        <begin position="1045"/>
        <end position="1136"/>
    </location>
</feature>
<dbReference type="InterPro" id="IPR020839">
    <property type="entry name" value="SCD"/>
</dbReference>
<feature type="compositionally biased region" description="Polar residues" evidence="1">
    <location>
        <begin position="1115"/>
        <end position="1126"/>
    </location>
</feature>
<dbReference type="GO" id="GO:0008278">
    <property type="term" value="C:cohesin complex"/>
    <property type="evidence" value="ECO:0007669"/>
    <property type="project" value="TreeGrafter"/>
</dbReference>
<sequence length="1169" mass="129658">MARKVAAKKSSNSKTKRNVKVPSTASEEPPQVSADVAIDTPAERVEGQAEALSSAPVIVLQEGTSLGDSLFTTLVGGASPDCVATDILRIYAENNAAEVCCALLNLVGKASGVVHGELDPSALGDNVDMNALLEEMFARIPPNAPPYLYAQKDPKSEAIRTAFTQFFTRLVELSYNTGVMQDGFLIPNTVAWLVAMGESKARCFRHTSTAVLLCVVDALSGVVQDCNRQLRSTKRSKKQEAAQESAIESIVELRNQILSQSIHQRARDVAPEIRLLVFEKLGGWMIKYDEEFAENKYFRYFGMALYDKKTEIRVAALGIIQRAIDTITDSGSRMFLFLQYFAKRFVEMCNDVSTRCAELAISVIRRILSAYANEVEEKQCLSPEMVDCALLSIFDERPTIRHEAGALLREFIETRLPAEERSQEDGQAAMTELLCTYAVTLRSHYGEAMPERYIVDSLYTPTKDIPPLLHEYRPMLKFAKSGDVNETIVGLSLVAAVLEKIQGRMDLGPTPRDDRKQPHEKKLKANMRETLETFVASLSRDVGGLLINTLEAHRGDADVVGAVASVIAVLNMKAFTSLDQMSGITSVLMMMRKLTATLPYCSENIIAQIAAGWQALLADDHPLAKEANGQVLELQRQVLKQLATGGKKASQSLSAKSEKEQLSVWCRMCILSSIISIVDQWELLKSSFLDHVKRHSSPQLIQLILMAWGRCVLWQLREMREQQKLSSAEEGDSEEVSSPNTSHDIRQMIGEILPCVFQMWAAYSKDEDESNVKLLVDSMLLLCDLCALPHYTLSQIEQDSLLENFAELSAILAPKVIIAQDACKAVEANVSEEQRLSNLAKRRREASHLESSLMRITMGMARLLVLNRLPEDNAARLLVQWARSPTKTVSDVFRCLFRKLRDLSGDSFLLEKSILMVAYNTSPEALSTMGMKLSSMHWPLHDKHYSACVDIVRFGIEFAISTDTSIITAVLPYCSKLLRNDALTLANSVACCDELITSKDPTMMTFVSSLFRVARLEGPASLAFVNKAKRMREVSASLDLRTGYTQDQTLQPSSRLRSDVVSTPQRPQRVLRNIRQSDTLSLGDESHQQTQHEGFENSPEEIVDGSLAETGGSFEGSSRLTDTPGANKSGARSLREPLAPFTGMQKRDLSAYGDTLNSDEIFIATMDFE</sequence>
<proteinExistence type="predicted"/>
<name>G0UWH7_TRYCI</name>
<dbReference type="GO" id="GO:0000785">
    <property type="term" value="C:chromatin"/>
    <property type="evidence" value="ECO:0007669"/>
    <property type="project" value="TreeGrafter"/>
</dbReference>
<evidence type="ECO:0000256" key="1">
    <source>
        <dbReference type="SAM" id="MobiDB-lite"/>
    </source>
</evidence>
<dbReference type="GO" id="GO:0005634">
    <property type="term" value="C:nucleus"/>
    <property type="evidence" value="ECO:0007669"/>
    <property type="project" value="TreeGrafter"/>
</dbReference>
<feature type="domain" description="SCD" evidence="2">
    <location>
        <begin position="262"/>
        <end position="348"/>
    </location>
</feature>
<dbReference type="PANTHER" id="PTHR11199">
    <property type="entry name" value="STROMAL ANTIGEN"/>
    <property type="match status" value="1"/>
</dbReference>
<dbReference type="EMBL" id="HE575323">
    <property type="protein sequence ID" value="CCC93743.1"/>
    <property type="molecule type" value="Genomic_DNA"/>
</dbReference>
<dbReference type="InterPro" id="IPR039662">
    <property type="entry name" value="Cohesin_Scc3/SA"/>
</dbReference>
<dbReference type="GO" id="GO:0003682">
    <property type="term" value="F:chromatin binding"/>
    <property type="evidence" value="ECO:0007669"/>
    <property type="project" value="TreeGrafter"/>
</dbReference>
<dbReference type="AlphaFoldDB" id="G0UWH7"/>
<evidence type="ECO:0000313" key="3">
    <source>
        <dbReference type="EMBL" id="CCC93743.1"/>
    </source>
</evidence>
<dbReference type="Pfam" id="PF24571">
    <property type="entry name" value="HEAT_SCC3-SA"/>
    <property type="match status" value="1"/>
</dbReference>
<protein>
    <recommendedName>
        <fullName evidence="2">SCD domain-containing protein</fullName>
    </recommendedName>
</protein>
<dbReference type="InterPro" id="IPR011989">
    <property type="entry name" value="ARM-like"/>
</dbReference>
<organism evidence="3">
    <name type="scientific">Trypanosoma congolense (strain IL3000)</name>
    <dbReference type="NCBI Taxonomy" id="1068625"/>
    <lineage>
        <taxon>Eukaryota</taxon>
        <taxon>Discoba</taxon>
        <taxon>Euglenozoa</taxon>
        <taxon>Kinetoplastea</taxon>
        <taxon>Metakinetoplastina</taxon>
        <taxon>Trypanosomatida</taxon>
        <taxon>Trypanosomatidae</taxon>
        <taxon>Trypanosoma</taxon>
        <taxon>Nannomonas</taxon>
    </lineage>
</organism>
<dbReference type="Pfam" id="PF21581">
    <property type="entry name" value="SCD"/>
    <property type="match status" value="1"/>
</dbReference>
<dbReference type="InterPro" id="IPR016024">
    <property type="entry name" value="ARM-type_fold"/>
</dbReference>
<dbReference type="VEuPathDB" id="TriTrypDB:TcIL3000_10_5070"/>
<dbReference type="InterPro" id="IPR013721">
    <property type="entry name" value="STAG"/>
</dbReference>
<dbReference type="InterPro" id="IPR056396">
    <property type="entry name" value="HEAT_SCC3-SA"/>
</dbReference>
<reference evidence="3" key="1">
    <citation type="journal article" date="2012" name="Proc. Natl. Acad. Sci. U.S.A.">
        <title>Antigenic diversity is generated by distinct evolutionary mechanisms in African trypanosome species.</title>
        <authorList>
            <person name="Jackson A.P."/>
            <person name="Berry A."/>
            <person name="Aslett M."/>
            <person name="Allison H.C."/>
            <person name="Burton P."/>
            <person name="Vavrova-Anderson J."/>
            <person name="Brown R."/>
            <person name="Browne H."/>
            <person name="Corton N."/>
            <person name="Hauser H."/>
            <person name="Gamble J."/>
            <person name="Gilderthorp R."/>
            <person name="Marcello L."/>
            <person name="McQuillan J."/>
            <person name="Otto T.D."/>
            <person name="Quail M.A."/>
            <person name="Sanders M.J."/>
            <person name="van Tonder A."/>
            <person name="Ginger M.L."/>
            <person name="Field M.C."/>
            <person name="Barry J.D."/>
            <person name="Hertz-Fowler C."/>
            <person name="Berriman M."/>
        </authorList>
    </citation>
    <scope>NUCLEOTIDE SEQUENCE</scope>
    <source>
        <strain evidence="3">IL3000</strain>
    </source>
</reference>
<gene>
    <name evidence="3" type="ORF">TCIL3000_10_5070</name>
</gene>
<evidence type="ECO:0000259" key="2">
    <source>
        <dbReference type="PROSITE" id="PS51425"/>
    </source>
</evidence>